<evidence type="ECO:0000313" key="5">
    <source>
        <dbReference type="Proteomes" id="UP000696573"/>
    </source>
</evidence>
<dbReference type="InterPro" id="IPR007111">
    <property type="entry name" value="NACHT_NTPase"/>
</dbReference>
<dbReference type="Pfam" id="PF24883">
    <property type="entry name" value="NPHP3_N"/>
    <property type="match status" value="1"/>
</dbReference>
<dbReference type="PANTHER" id="PTHR19879">
    <property type="entry name" value="TRANSCRIPTION INITIATION FACTOR TFIID"/>
    <property type="match status" value="1"/>
</dbReference>
<feature type="domain" description="NACHT" evidence="3">
    <location>
        <begin position="211"/>
        <end position="359"/>
    </location>
</feature>
<name>A0A9N9YJL0_9HYPO</name>
<feature type="repeat" description="WD" evidence="2">
    <location>
        <begin position="776"/>
        <end position="817"/>
    </location>
</feature>
<dbReference type="PANTHER" id="PTHR19879:SF9">
    <property type="entry name" value="TRANSCRIPTION INITIATION FACTOR TFIID SUBUNIT 5"/>
    <property type="match status" value="1"/>
</dbReference>
<dbReference type="SUPFAM" id="SSF69322">
    <property type="entry name" value="Tricorn protease domain 2"/>
    <property type="match status" value="1"/>
</dbReference>
<organism evidence="4 5">
    <name type="scientific">Clonostachys rhizophaga</name>
    <dbReference type="NCBI Taxonomy" id="160324"/>
    <lineage>
        <taxon>Eukaryota</taxon>
        <taxon>Fungi</taxon>
        <taxon>Dikarya</taxon>
        <taxon>Ascomycota</taxon>
        <taxon>Pezizomycotina</taxon>
        <taxon>Sordariomycetes</taxon>
        <taxon>Hypocreomycetidae</taxon>
        <taxon>Hypocreales</taxon>
        <taxon>Bionectriaceae</taxon>
        <taxon>Clonostachys</taxon>
    </lineage>
</organism>
<keyword evidence="5" id="KW-1185">Reference proteome</keyword>
<protein>
    <recommendedName>
        <fullName evidence="3">NACHT domain-containing protein</fullName>
    </recommendedName>
</protein>
<evidence type="ECO:0000256" key="2">
    <source>
        <dbReference type="PROSITE-ProRule" id="PRU00221"/>
    </source>
</evidence>
<dbReference type="SMART" id="SM00320">
    <property type="entry name" value="WD40"/>
    <property type="match status" value="7"/>
</dbReference>
<comment type="caution">
    <text evidence="4">The sequence shown here is derived from an EMBL/GenBank/DDBJ whole genome shotgun (WGS) entry which is preliminary data.</text>
</comment>
<dbReference type="Pfam" id="PF00400">
    <property type="entry name" value="WD40"/>
    <property type="match status" value="4"/>
</dbReference>
<dbReference type="PROSITE" id="PS50082">
    <property type="entry name" value="WD_REPEATS_2"/>
    <property type="match status" value="2"/>
</dbReference>
<reference evidence="4" key="1">
    <citation type="submission" date="2021-10" db="EMBL/GenBank/DDBJ databases">
        <authorList>
            <person name="Piombo E."/>
        </authorList>
    </citation>
    <scope>NUCLEOTIDE SEQUENCE</scope>
</reference>
<dbReference type="PROSITE" id="PS50294">
    <property type="entry name" value="WD_REPEATS_REGION"/>
    <property type="match status" value="2"/>
</dbReference>
<keyword evidence="1" id="KW-0677">Repeat</keyword>
<sequence length="1361" mass="152090">MEGIGVAANLIAVVDLTAKTAAQCYDYGKKAYRAKADIDRVQKEIIALAGIAKNVQGLLSGLNGDTLATSNQLQTAIGDALDQLRKVDEKMALKKGQKTMSRLGLRALKWPLEKSEIEGIVGDLRNCGQNINSALQVDQTVEILKTRSGVRRTQQMVNELDQNIVLTQLPVAEGACFGSHTEDHELTCLPNTRVDLLRQIQDWVKDLDGPRVFWLNGMAGTGKSTISRTVAQHLDDNKMLGASFFFKTGEAERSTLSKFFSTIAADMVIKIPEFGTALKQALDKDADFRKRAPGQQLKNLVIEPLMRSQKHRTDHPIVLIVDALDECERYQDIDLLINLFTDSSLMTVPHLKIFITSRPEIPNRRAFGKATAGSYHPVILHELLEPVIEHDISVFLDYRLDMIRTDWNCLITSDYRRLPSDWPGQDRRRQLVQMAVPLFIFAMTMCRFIADIKFGSPEDQIQDVLAYGETGAKSRLDSTYLPILSKLLLGMDGDDKRKVIQKFKSIVGPIVMLETPLSTESLSRLLQVPKAYIDDHLVMLHSVLSIPTSSDLLVRMLHLSFRDFLTDRKNKEATDFWIDEKATHADIASRALALLDVELRQNMCNLPSWATERSSIKAGTINAFLPPEVQYSCSYWVRHLHHAGDMLVDGGLVHKFFETHFLHWLECLGLLGDTYGCISHIKTLQMLVDPRDGKELSLMLDDAVSFVLANALVIDTTPLQLYSSLLIFAPMKSYLRTVYKKFVSSSHDSKLVVSTVSIDYSVRIWDVDTGQCIWILEGHKCEAVITVFSDDSTRVLSASDDRSIRVWSVSTGECISIFEDYTKGAIHGFGFFTPTFFASRLRLGPDELLKAATTETGREFELKSDKVYWVAFSPNAKFAVSEDYGSGQVRLWNLEAGGKARLMIDPHFPNFKWYNGAFSQDSAFLAYPIPNDGKIRIFQTNSGDQIDHLAFSYDSSLVASSSRDGTVRIWRIDTSHGHRISNQTESRSTVTFARFSPDVALIATSDLSSSRIWDAMTGECKKILTPRLRAVSKDWSLILAGPSKDSPESLQVMRLDTGALVQTFHGIHSPHHGDFSPDSRLVIIHMLNKSKRDEKEIEFITGVWLVETGQCLKVLEAESGFMEANFSTNGRFVATSTDHGVSLWNTSDWCCTRNWRDEEQLSPSGMAFSPDSTFLASSRGGMLKVWHCDSGKCLLESNHGEDSRGWSFSSDSKFVAISLSLRHQYMNQIQLWRVETGQQLYTCNIESGPPVNLGISIRFTPNDSGLETGRGVIAFSNFPPSPLNNASVSSRFAGYGLSSDGAWITWDGHRLIRIPSQYRPWRSAVHLDKVVLGSESGRVSILRFASPPPATVHVSKTLSSK</sequence>
<dbReference type="Proteomes" id="UP000696573">
    <property type="component" value="Unassembled WGS sequence"/>
</dbReference>
<accession>A0A9N9YJL0</accession>
<dbReference type="Gene3D" id="3.40.50.300">
    <property type="entry name" value="P-loop containing nucleotide triphosphate hydrolases"/>
    <property type="match status" value="1"/>
</dbReference>
<proteinExistence type="predicted"/>
<evidence type="ECO:0000256" key="1">
    <source>
        <dbReference type="ARBA" id="ARBA00022737"/>
    </source>
</evidence>
<gene>
    <name evidence="4" type="ORF">CRHIZ90672A_00000008</name>
</gene>
<dbReference type="SUPFAM" id="SSF82171">
    <property type="entry name" value="DPP6 N-terminal domain-like"/>
    <property type="match status" value="1"/>
</dbReference>
<feature type="repeat" description="WD" evidence="2">
    <location>
        <begin position="939"/>
        <end position="974"/>
    </location>
</feature>
<dbReference type="OrthoDB" id="538223at2759"/>
<dbReference type="SUPFAM" id="SSF52540">
    <property type="entry name" value="P-loop containing nucleoside triphosphate hydrolases"/>
    <property type="match status" value="1"/>
</dbReference>
<dbReference type="InterPro" id="IPR027417">
    <property type="entry name" value="P-loop_NTPase"/>
</dbReference>
<keyword evidence="2" id="KW-0853">WD repeat</keyword>
<dbReference type="Gene3D" id="2.130.10.10">
    <property type="entry name" value="YVTN repeat-like/Quinoprotein amine dehydrogenase"/>
    <property type="match status" value="3"/>
</dbReference>
<dbReference type="PROSITE" id="PS50837">
    <property type="entry name" value="NACHT"/>
    <property type="match status" value="1"/>
</dbReference>
<evidence type="ECO:0000259" key="3">
    <source>
        <dbReference type="PROSITE" id="PS50837"/>
    </source>
</evidence>
<evidence type="ECO:0000313" key="4">
    <source>
        <dbReference type="EMBL" id="CAH0023605.1"/>
    </source>
</evidence>
<dbReference type="InterPro" id="IPR056884">
    <property type="entry name" value="NPHP3-like_N"/>
</dbReference>
<dbReference type="EMBL" id="CABFNQ020000694">
    <property type="protein sequence ID" value="CAH0023605.1"/>
    <property type="molecule type" value="Genomic_DNA"/>
</dbReference>
<dbReference type="InterPro" id="IPR015943">
    <property type="entry name" value="WD40/YVTN_repeat-like_dom_sf"/>
</dbReference>
<dbReference type="InterPro" id="IPR001680">
    <property type="entry name" value="WD40_rpt"/>
</dbReference>